<organism evidence="2 3">
    <name type="scientific">Fusobacterium necrophorum</name>
    <dbReference type="NCBI Taxonomy" id="859"/>
    <lineage>
        <taxon>Bacteria</taxon>
        <taxon>Fusobacteriati</taxon>
        <taxon>Fusobacteriota</taxon>
        <taxon>Fusobacteriia</taxon>
        <taxon>Fusobacteriales</taxon>
        <taxon>Fusobacteriaceae</taxon>
        <taxon>Fusobacterium</taxon>
    </lineage>
</organism>
<evidence type="ECO:0000313" key="2">
    <source>
        <dbReference type="EMBL" id="RXZ68993.1"/>
    </source>
</evidence>
<proteinExistence type="predicted"/>
<feature type="region of interest" description="Disordered" evidence="1">
    <location>
        <begin position="60"/>
        <end position="100"/>
    </location>
</feature>
<gene>
    <name evidence="2" type="ORF">EPT53_08245</name>
</gene>
<accession>A0A4Q2KYE6</accession>
<comment type="caution">
    <text evidence="2">The sequence shown here is derived from an EMBL/GenBank/DDBJ whole genome shotgun (WGS) entry which is preliminary data.</text>
</comment>
<dbReference type="AlphaFoldDB" id="A0A4Q2KYE6"/>
<dbReference type="RefSeq" id="WP_035917688.1">
    <property type="nucleotide sequence ID" value="NZ_SBAP01000020.1"/>
</dbReference>
<protein>
    <submittedName>
        <fullName evidence="2">Uncharacterized protein</fullName>
    </submittedName>
</protein>
<reference evidence="2 3" key="1">
    <citation type="submission" date="2019-01" db="EMBL/GenBank/DDBJ databases">
        <title>Fusobacterium necrophorum Isolated From the Uterus of Dairy Cows.</title>
        <authorList>
            <person name="Francis A.M."/>
        </authorList>
    </citation>
    <scope>NUCLEOTIDE SEQUENCE [LARGE SCALE GENOMIC DNA]</scope>
    <source>
        <strain evidence="2 3">KG35</strain>
    </source>
</reference>
<sequence>MKVKFLRNYGEYKIGDIAEFDGEELEYIFNTLTAISVKDDFESDEIEEEQEAGIMVAFNTEENPTDGLSEEELEGRAKKATEEDHELKKETSKRGKRGEK</sequence>
<dbReference type="Proteomes" id="UP000289216">
    <property type="component" value="Unassembled WGS sequence"/>
</dbReference>
<evidence type="ECO:0000313" key="3">
    <source>
        <dbReference type="Proteomes" id="UP000289216"/>
    </source>
</evidence>
<dbReference type="EMBL" id="SBAP01000020">
    <property type="protein sequence ID" value="RXZ68993.1"/>
    <property type="molecule type" value="Genomic_DNA"/>
</dbReference>
<name>A0A4Q2KYE6_9FUSO</name>
<feature type="compositionally biased region" description="Basic and acidic residues" evidence="1">
    <location>
        <begin position="74"/>
        <end position="100"/>
    </location>
</feature>
<evidence type="ECO:0000256" key="1">
    <source>
        <dbReference type="SAM" id="MobiDB-lite"/>
    </source>
</evidence>